<accession>A0A834T288</accession>
<reference evidence="1" key="1">
    <citation type="submission" date="2020-09" db="EMBL/GenBank/DDBJ databases">
        <title>Genome-Enabled Discovery of Anthraquinone Biosynthesis in Senna tora.</title>
        <authorList>
            <person name="Kang S.-H."/>
            <person name="Pandey R.P."/>
            <person name="Lee C.-M."/>
            <person name="Sim J.-S."/>
            <person name="Jeong J.-T."/>
            <person name="Choi B.-S."/>
            <person name="Jung M."/>
            <person name="Ginzburg D."/>
            <person name="Zhao K."/>
            <person name="Won S.Y."/>
            <person name="Oh T.-J."/>
            <person name="Yu Y."/>
            <person name="Kim N.-H."/>
            <person name="Lee O.R."/>
            <person name="Lee T.-H."/>
            <person name="Bashyal P."/>
            <person name="Kim T.-S."/>
            <person name="Lee W.-H."/>
            <person name="Kawkins C."/>
            <person name="Kim C.-K."/>
            <person name="Kim J.S."/>
            <person name="Ahn B.O."/>
            <person name="Rhee S.Y."/>
            <person name="Sohng J.K."/>
        </authorList>
    </citation>
    <scope>NUCLEOTIDE SEQUENCE</scope>
    <source>
        <tissue evidence="1">Leaf</tissue>
    </source>
</reference>
<name>A0A834T288_9FABA</name>
<comment type="caution">
    <text evidence="1">The sequence shown here is derived from an EMBL/GenBank/DDBJ whole genome shotgun (WGS) entry which is preliminary data.</text>
</comment>
<sequence length="208" mass="23583">MATHLTLQLHQLFYNSNMGTVLLYNSREVYVFYCYSNRKSFGLDIRKRAIDNALLHSNPHAMEEGYDGSSSENSLLFGSLSRSYISSRRCSAMAVSAKGSFAHIDQGKDESEVTVTTTGSQEMEFNRVNCILWVLHESSRSFSQAVKSLRLAGSGPELAMAWLGKDVHEWHRRIAYQVAVYVLMKTTIDVEVLLSHDRQTEFSPVREM</sequence>
<dbReference type="OrthoDB" id="1737138at2759"/>
<gene>
    <name evidence="1" type="ORF">G2W53_028209</name>
</gene>
<keyword evidence="2" id="KW-1185">Reference proteome</keyword>
<evidence type="ECO:0000313" key="2">
    <source>
        <dbReference type="Proteomes" id="UP000634136"/>
    </source>
</evidence>
<organism evidence="1 2">
    <name type="scientific">Senna tora</name>
    <dbReference type="NCBI Taxonomy" id="362788"/>
    <lineage>
        <taxon>Eukaryota</taxon>
        <taxon>Viridiplantae</taxon>
        <taxon>Streptophyta</taxon>
        <taxon>Embryophyta</taxon>
        <taxon>Tracheophyta</taxon>
        <taxon>Spermatophyta</taxon>
        <taxon>Magnoliopsida</taxon>
        <taxon>eudicotyledons</taxon>
        <taxon>Gunneridae</taxon>
        <taxon>Pentapetalae</taxon>
        <taxon>rosids</taxon>
        <taxon>fabids</taxon>
        <taxon>Fabales</taxon>
        <taxon>Fabaceae</taxon>
        <taxon>Caesalpinioideae</taxon>
        <taxon>Cassia clade</taxon>
        <taxon>Senna</taxon>
    </lineage>
</organism>
<dbReference type="EMBL" id="JAAIUW010000009">
    <property type="protein sequence ID" value="KAF7814240.1"/>
    <property type="molecule type" value="Genomic_DNA"/>
</dbReference>
<protein>
    <submittedName>
        <fullName evidence="1">LETM1 and EF-hand domain-containing protein anon-60Da, mitochondrial</fullName>
    </submittedName>
</protein>
<dbReference type="Proteomes" id="UP000634136">
    <property type="component" value="Unassembled WGS sequence"/>
</dbReference>
<proteinExistence type="predicted"/>
<dbReference type="AlphaFoldDB" id="A0A834T288"/>
<evidence type="ECO:0000313" key="1">
    <source>
        <dbReference type="EMBL" id="KAF7814240.1"/>
    </source>
</evidence>